<evidence type="ECO:0000313" key="2">
    <source>
        <dbReference type="Proteomes" id="UP001054252"/>
    </source>
</evidence>
<reference evidence="1 2" key="1">
    <citation type="journal article" date="2021" name="Commun. Biol.">
        <title>The genome of Shorea leprosula (Dipterocarpaceae) highlights the ecological relevance of drought in aseasonal tropical rainforests.</title>
        <authorList>
            <person name="Ng K.K.S."/>
            <person name="Kobayashi M.J."/>
            <person name="Fawcett J.A."/>
            <person name="Hatakeyama M."/>
            <person name="Paape T."/>
            <person name="Ng C.H."/>
            <person name="Ang C.C."/>
            <person name="Tnah L.H."/>
            <person name="Lee C.T."/>
            <person name="Nishiyama T."/>
            <person name="Sese J."/>
            <person name="O'Brien M.J."/>
            <person name="Copetti D."/>
            <person name="Mohd Noor M.I."/>
            <person name="Ong R.C."/>
            <person name="Putra M."/>
            <person name="Sireger I.Z."/>
            <person name="Indrioko S."/>
            <person name="Kosugi Y."/>
            <person name="Izuno A."/>
            <person name="Isagi Y."/>
            <person name="Lee S.L."/>
            <person name="Shimizu K.K."/>
        </authorList>
    </citation>
    <scope>NUCLEOTIDE SEQUENCE [LARGE SCALE GENOMIC DNA]</scope>
    <source>
        <strain evidence="1">214</strain>
    </source>
</reference>
<gene>
    <name evidence="1" type="ORF">SLEP1_g56849</name>
</gene>
<name>A0AAV5MNG1_9ROSI</name>
<comment type="caution">
    <text evidence="1">The sequence shown here is derived from an EMBL/GenBank/DDBJ whole genome shotgun (WGS) entry which is preliminary data.</text>
</comment>
<dbReference type="Proteomes" id="UP001054252">
    <property type="component" value="Unassembled WGS sequence"/>
</dbReference>
<dbReference type="Gene3D" id="3.40.50.150">
    <property type="entry name" value="Vaccinia Virus protein VP39"/>
    <property type="match status" value="1"/>
</dbReference>
<keyword evidence="2" id="KW-1185">Reference proteome</keyword>
<dbReference type="AlphaFoldDB" id="A0AAV5MNG1"/>
<proteinExistence type="predicted"/>
<protein>
    <submittedName>
        <fullName evidence="1">Uncharacterized protein</fullName>
    </submittedName>
</protein>
<organism evidence="1 2">
    <name type="scientific">Rubroshorea leprosula</name>
    <dbReference type="NCBI Taxonomy" id="152421"/>
    <lineage>
        <taxon>Eukaryota</taxon>
        <taxon>Viridiplantae</taxon>
        <taxon>Streptophyta</taxon>
        <taxon>Embryophyta</taxon>
        <taxon>Tracheophyta</taxon>
        <taxon>Spermatophyta</taxon>
        <taxon>Magnoliopsida</taxon>
        <taxon>eudicotyledons</taxon>
        <taxon>Gunneridae</taxon>
        <taxon>Pentapetalae</taxon>
        <taxon>rosids</taxon>
        <taxon>malvids</taxon>
        <taxon>Malvales</taxon>
        <taxon>Dipterocarpaceae</taxon>
        <taxon>Rubroshorea</taxon>
    </lineage>
</organism>
<dbReference type="EMBL" id="BPVZ01000343">
    <property type="protein sequence ID" value="GKV50137.1"/>
    <property type="molecule type" value="Genomic_DNA"/>
</dbReference>
<sequence>MFYFQQVDLLIGEPYYYGNEGMLPWQNLCFWKDRTMLDPILSKDVLIMPCKGMLKACAMSLARSLEQSLLLK</sequence>
<dbReference type="InterPro" id="IPR029063">
    <property type="entry name" value="SAM-dependent_MTases_sf"/>
</dbReference>
<evidence type="ECO:0000313" key="1">
    <source>
        <dbReference type="EMBL" id="GKV50137.1"/>
    </source>
</evidence>
<accession>A0AAV5MNG1</accession>